<dbReference type="FunFam" id="3.40.930.10:FF:000009">
    <property type="entry name" value="PTS system, fructose specific IIABC component"/>
    <property type="match status" value="1"/>
</dbReference>
<comment type="subcellular location">
    <subcellularLocation>
        <location evidence="1">Cytoplasm</location>
    </subcellularLocation>
</comment>
<dbReference type="GO" id="GO:0016740">
    <property type="term" value="F:transferase activity"/>
    <property type="evidence" value="ECO:0007669"/>
    <property type="project" value="UniProtKB-KW"/>
</dbReference>
<dbReference type="GO" id="GO:0005737">
    <property type="term" value="C:cytoplasm"/>
    <property type="evidence" value="ECO:0007669"/>
    <property type="project" value="UniProtKB-SubCell"/>
</dbReference>
<dbReference type="PANTHER" id="PTHR47738:SF1">
    <property type="entry name" value="NITROGEN REGULATORY PROTEIN"/>
    <property type="match status" value="1"/>
</dbReference>
<dbReference type="InterPro" id="IPR016152">
    <property type="entry name" value="PTrfase/Anion_transptr"/>
</dbReference>
<accession>A0A1I7MUA7</accession>
<dbReference type="AlphaFoldDB" id="A0A1I7MUA7"/>
<dbReference type="SUPFAM" id="SSF55804">
    <property type="entry name" value="Phoshotransferase/anion transport protein"/>
    <property type="match status" value="1"/>
</dbReference>
<evidence type="ECO:0000259" key="3">
    <source>
        <dbReference type="PROSITE" id="PS51094"/>
    </source>
</evidence>
<dbReference type="Gene3D" id="3.40.930.10">
    <property type="entry name" value="Mannitol-specific EII, Chain A"/>
    <property type="match status" value="1"/>
</dbReference>
<evidence type="ECO:0000313" key="4">
    <source>
        <dbReference type="EMBL" id="SFV25980.1"/>
    </source>
</evidence>
<dbReference type="InterPro" id="IPR051541">
    <property type="entry name" value="PTS_SugarTrans_NitroReg"/>
</dbReference>
<dbReference type="GO" id="GO:0030295">
    <property type="term" value="F:protein kinase activator activity"/>
    <property type="evidence" value="ECO:0007669"/>
    <property type="project" value="TreeGrafter"/>
</dbReference>
<dbReference type="STRING" id="51670.SAMN04488557_0273"/>
<keyword evidence="2" id="KW-0808">Transferase</keyword>
<protein>
    <submittedName>
        <fullName evidence="4">PTS IIA-like nitrogen-regulatory protein PtsN</fullName>
    </submittedName>
</protein>
<dbReference type="PROSITE" id="PS51094">
    <property type="entry name" value="PTS_EIIA_TYPE_2"/>
    <property type="match status" value="1"/>
</dbReference>
<evidence type="ECO:0000256" key="2">
    <source>
        <dbReference type="ARBA" id="ARBA00022679"/>
    </source>
</evidence>
<dbReference type="Pfam" id="PF00359">
    <property type="entry name" value="PTS_EIIA_2"/>
    <property type="match status" value="1"/>
</dbReference>
<proteinExistence type="predicted"/>
<feature type="domain" description="PTS EIIA type-2" evidence="3">
    <location>
        <begin position="5"/>
        <end position="148"/>
    </location>
</feature>
<dbReference type="CDD" id="cd00211">
    <property type="entry name" value="PTS_IIA_fru"/>
    <property type="match status" value="1"/>
</dbReference>
<dbReference type="Proteomes" id="UP000199423">
    <property type="component" value="Unassembled WGS sequence"/>
</dbReference>
<name>A0A1I7MUA7_9HYPH</name>
<sequence length="154" mass="16767">MNIEDMLATDAIIPRFEAEDKKQALHILAQKAEALTGASAADIYAALLQRERLSSTSLGRGIAIPHVKMPTVKKITCIFARLERPIAFESHDGEPVDLLFFLLAPEHAGADHLKALARISRLVRDPATLEGLRSAKDVEGLRTVLTKPLTSHAA</sequence>
<dbReference type="InterPro" id="IPR002178">
    <property type="entry name" value="PTS_EIIA_type-2_dom"/>
</dbReference>
<keyword evidence="5" id="KW-1185">Reference proteome</keyword>
<reference evidence="5" key="1">
    <citation type="submission" date="2016-10" db="EMBL/GenBank/DDBJ databases">
        <authorList>
            <person name="Varghese N."/>
            <person name="Submissions S."/>
        </authorList>
    </citation>
    <scope>NUCLEOTIDE SEQUENCE [LARGE SCALE GENOMIC DNA]</scope>
    <source>
        <strain evidence="5">DSM 1565</strain>
    </source>
</reference>
<dbReference type="RefSeq" id="WP_092863149.1">
    <property type="nucleotide sequence ID" value="NZ_FPCH01000001.1"/>
</dbReference>
<gene>
    <name evidence="4" type="ORF">SAMN04488557_0273</name>
</gene>
<organism evidence="4 5">
    <name type="scientific">Hyphomicrobium facile</name>
    <dbReference type="NCBI Taxonomy" id="51670"/>
    <lineage>
        <taxon>Bacteria</taxon>
        <taxon>Pseudomonadati</taxon>
        <taxon>Pseudomonadota</taxon>
        <taxon>Alphaproteobacteria</taxon>
        <taxon>Hyphomicrobiales</taxon>
        <taxon>Hyphomicrobiaceae</taxon>
        <taxon>Hyphomicrobium</taxon>
    </lineage>
</organism>
<evidence type="ECO:0000313" key="5">
    <source>
        <dbReference type="Proteomes" id="UP000199423"/>
    </source>
</evidence>
<evidence type="ECO:0000256" key="1">
    <source>
        <dbReference type="ARBA" id="ARBA00004496"/>
    </source>
</evidence>
<dbReference type="OrthoDB" id="95460at2"/>
<dbReference type="PANTHER" id="PTHR47738">
    <property type="entry name" value="PTS SYSTEM FRUCTOSE-LIKE EIIA COMPONENT-RELATED"/>
    <property type="match status" value="1"/>
</dbReference>
<dbReference type="EMBL" id="FPCH01000001">
    <property type="protein sequence ID" value="SFV25980.1"/>
    <property type="molecule type" value="Genomic_DNA"/>
</dbReference>